<organism evidence="4 5">
    <name type="scientific">Edaphobacter modestus</name>
    <dbReference type="NCBI Taxonomy" id="388466"/>
    <lineage>
        <taxon>Bacteria</taxon>
        <taxon>Pseudomonadati</taxon>
        <taxon>Acidobacteriota</taxon>
        <taxon>Terriglobia</taxon>
        <taxon>Terriglobales</taxon>
        <taxon>Acidobacteriaceae</taxon>
        <taxon>Edaphobacter</taxon>
    </lineage>
</organism>
<keyword evidence="1" id="KW-0378">Hydrolase</keyword>
<dbReference type="Gene3D" id="3.60.21.10">
    <property type="match status" value="1"/>
</dbReference>
<dbReference type="EMBL" id="SHKW01000001">
    <property type="protein sequence ID" value="RZU42382.1"/>
    <property type="molecule type" value="Genomic_DNA"/>
</dbReference>
<proteinExistence type="predicted"/>
<keyword evidence="3" id="KW-0732">Signal</keyword>
<evidence type="ECO:0000313" key="4">
    <source>
        <dbReference type="EMBL" id="RZU42382.1"/>
    </source>
</evidence>
<evidence type="ECO:0000313" key="5">
    <source>
        <dbReference type="Proteomes" id="UP000292958"/>
    </source>
</evidence>
<protein>
    <submittedName>
        <fullName evidence="4">Sphingomyelin phosphodiesterase acid-like 3</fullName>
    </submittedName>
</protein>
<keyword evidence="5" id="KW-1185">Reference proteome</keyword>
<feature type="chain" id="PRO_5020390827" evidence="3">
    <location>
        <begin position="25"/>
        <end position="486"/>
    </location>
</feature>
<gene>
    <name evidence="4" type="ORF">BDD14_3951</name>
</gene>
<feature type="signal peptide" evidence="3">
    <location>
        <begin position="1"/>
        <end position="24"/>
    </location>
</feature>
<reference evidence="4 5" key="1">
    <citation type="submission" date="2019-02" db="EMBL/GenBank/DDBJ databases">
        <title>Genomic Encyclopedia of Archaeal and Bacterial Type Strains, Phase II (KMG-II): from individual species to whole genera.</title>
        <authorList>
            <person name="Goeker M."/>
        </authorList>
    </citation>
    <scope>NUCLEOTIDE SEQUENCE [LARGE SCALE GENOMIC DNA]</scope>
    <source>
        <strain evidence="4 5">DSM 18101</strain>
    </source>
</reference>
<dbReference type="PANTHER" id="PTHR10340:SF57">
    <property type="entry name" value="METALLOPHOS DOMAIN-CONTAINING PROTEIN"/>
    <property type="match status" value="1"/>
</dbReference>
<evidence type="ECO:0000256" key="1">
    <source>
        <dbReference type="ARBA" id="ARBA00022801"/>
    </source>
</evidence>
<dbReference type="RefSeq" id="WP_130420145.1">
    <property type="nucleotide sequence ID" value="NZ_SHKW01000001.1"/>
</dbReference>
<evidence type="ECO:0000256" key="2">
    <source>
        <dbReference type="ARBA" id="ARBA00023180"/>
    </source>
</evidence>
<sequence>MRTFAMSALMLLGLLWTVAVSASAAKGNITPSALMVSDAHFNPFHDPAKVKQLEATPASGWETIFASGDSPTQGQDFEELRTACKLRGIDTPYSLFASAISAIHRDAAGASFITISGDLLAHRFDCMFAKTLPGATPEQYTVFTAKTIEYEVLQLRHAIPGAAFYLALGNNDSACGDYRLDTGMEWFKILAHVAEAGVGRTWGKSATESFEQGGYYSVEMAPPMKKTRMIVVDDTFLAGGYKSCKGERNPEPGEKQMAWLQTQLNDARAHHERVWVMGHIPPGVSPYATFQQQKKTMNLCTAEGKPASFMPTDLLGDTIIRNADVVKLGIFGHTHVDELKLLTGEAGDVPVKNVPSLTSIGGNYPSFTIAKLDPLTAELVDFTVISSPDPEGSHWTKEYTFSERSGGIGFTPVTLQKVIAELAADSSGTTKLSQDYILNWSVGAQRQQLQPIWPGYVCGMNHSHAEDYKSCVCRGSLSSLLGPGTQ</sequence>
<dbReference type="AlphaFoldDB" id="A0A4Q7YWT0"/>
<accession>A0A4Q7YWT0</accession>
<name>A0A4Q7YWT0_9BACT</name>
<dbReference type="GO" id="GO:0016787">
    <property type="term" value="F:hydrolase activity"/>
    <property type="evidence" value="ECO:0007669"/>
    <property type="project" value="UniProtKB-KW"/>
</dbReference>
<dbReference type="Proteomes" id="UP000292958">
    <property type="component" value="Unassembled WGS sequence"/>
</dbReference>
<evidence type="ECO:0000256" key="3">
    <source>
        <dbReference type="SAM" id="SignalP"/>
    </source>
</evidence>
<comment type="caution">
    <text evidence="4">The sequence shown here is derived from an EMBL/GenBank/DDBJ whole genome shotgun (WGS) entry which is preliminary data.</text>
</comment>
<dbReference type="InterPro" id="IPR029052">
    <property type="entry name" value="Metallo-depent_PP-like"/>
</dbReference>
<keyword evidence="2" id="KW-0325">Glycoprotein</keyword>
<dbReference type="PANTHER" id="PTHR10340">
    <property type="entry name" value="SPHINGOMYELIN PHOSPHODIESTERASE"/>
    <property type="match status" value="1"/>
</dbReference>
<dbReference type="OrthoDB" id="106957at2"/>
<dbReference type="SUPFAM" id="SSF56300">
    <property type="entry name" value="Metallo-dependent phosphatases"/>
    <property type="match status" value="1"/>
</dbReference>